<dbReference type="CDD" id="cd04480">
    <property type="entry name" value="RPA1_DBD_A_like"/>
    <property type="match status" value="1"/>
</dbReference>
<accession>A0AAD8LXF1</accession>
<dbReference type="Proteomes" id="UP001237642">
    <property type="component" value="Unassembled WGS sequence"/>
</dbReference>
<dbReference type="PANTHER" id="PTHR47165">
    <property type="entry name" value="OS03G0429900 PROTEIN"/>
    <property type="match status" value="1"/>
</dbReference>
<protein>
    <submittedName>
        <fullName evidence="2">DUF223 domain-containing protein</fullName>
    </submittedName>
</protein>
<feature type="domain" description="Replication protein A 70 kDa DNA-binding subunit B/D first OB fold" evidence="1">
    <location>
        <begin position="3"/>
        <end position="105"/>
    </location>
</feature>
<comment type="caution">
    <text evidence="2">The sequence shown here is derived from an EMBL/GenBank/DDBJ whole genome shotgun (WGS) entry which is preliminary data.</text>
</comment>
<sequence>MAYNYLSDLKGDAENWVIKVRICRLWDSVSTKDNTLLSMDMVLSDEKGNLMHAAVRKHLVPRFKRLLTEGLVYTLRNVKVTTNIYPYRPVASNLRLLFLATTGVEALGEAEAVACIPKYGFQFVNQAALRSRADDVNTLSDIVGCFCGFGEIEVVGAGHRKRDIRIFTDYSVTSTVTLWGKLGELFDPTLYTLQDDGPYVIVVSSVTVKTYQGALTFATTSGSRVLLTRMLIMSPL</sequence>
<evidence type="ECO:0000313" key="2">
    <source>
        <dbReference type="EMBL" id="KAK1352681.1"/>
    </source>
</evidence>
<proteinExistence type="predicted"/>
<evidence type="ECO:0000313" key="3">
    <source>
        <dbReference type="Proteomes" id="UP001237642"/>
    </source>
</evidence>
<dbReference type="PANTHER" id="PTHR47165:SF4">
    <property type="entry name" value="OS03G0429900 PROTEIN"/>
    <property type="match status" value="1"/>
</dbReference>
<reference evidence="2" key="2">
    <citation type="submission" date="2023-05" db="EMBL/GenBank/DDBJ databases">
        <authorList>
            <person name="Schelkunov M.I."/>
        </authorList>
    </citation>
    <scope>NUCLEOTIDE SEQUENCE</scope>
    <source>
        <strain evidence="2">Hsosn_3</strain>
        <tissue evidence="2">Leaf</tissue>
    </source>
</reference>
<organism evidence="2 3">
    <name type="scientific">Heracleum sosnowskyi</name>
    <dbReference type="NCBI Taxonomy" id="360622"/>
    <lineage>
        <taxon>Eukaryota</taxon>
        <taxon>Viridiplantae</taxon>
        <taxon>Streptophyta</taxon>
        <taxon>Embryophyta</taxon>
        <taxon>Tracheophyta</taxon>
        <taxon>Spermatophyta</taxon>
        <taxon>Magnoliopsida</taxon>
        <taxon>eudicotyledons</taxon>
        <taxon>Gunneridae</taxon>
        <taxon>Pentapetalae</taxon>
        <taxon>asterids</taxon>
        <taxon>campanulids</taxon>
        <taxon>Apiales</taxon>
        <taxon>Apiaceae</taxon>
        <taxon>Apioideae</taxon>
        <taxon>apioid superclade</taxon>
        <taxon>Tordylieae</taxon>
        <taxon>Tordyliinae</taxon>
        <taxon>Heracleum</taxon>
    </lineage>
</organism>
<gene>
    <name evidence="2" type="ORF">POM88_053112</name>
</gene>
<name>A0AAD8LXF1_9APIA</name>
<dbReference type="InterPro" id="IPR012340">
    <property type="entry name" value="NA-bd_OB-fold"/>
</dbReference>
<dbReference type="EMBL" id="JAUIZM010000015">
    <property type="protein sequence ID" value="KAK1352681.1"/>
    <property type="molecule type" value="Genomic_DNA"/>
</dbReference>
<dbReference type="Pfam" id="PF02721">
    <property type="entry name" value="DUF223"/>
    <property type="match status" value="1"/>
</dbReference>
<evidence type="ECO:0000259" key="1">
    <source>
        <dbReference type="Pfam" id="PF02721"/>
    </source>
</evidence>
<dbReference type="InterPro" id="IPR003871">
    <property type="entry name" value="RFA1B/D_OB_1st"/>
</dbReference>
<dbReference type="Gene3D" id="2.40.50.140">
    <property type="entry name" value="Nucleic acid-binding proteins"/>
    <property type="match status" value="2"/>
</dbReference>
<reference evidence="2" key="1">
    <citation type="submission" date="2023-02" db="EMBL/GenBank/DDBJ databases">
        <title>Genome of toxic invasive species Heracleum sosnowskyi carries increased number of genes despite the absence of recent whole-genome duplications.</title>
        <authorList>
            <person name="Schelkunov M."/>
            <person name="Shtratnikova V."/>
            <person name="Makarenko M."/>
            <person name="Klepikova A."/>
            <person name="Omelchenko D."/>
            <person name="Novikova G."/>
            <person name="Obukhova E."/>
            <person name="Bogdanov V."/>
            <person name="Penin A."/>
            <person name="Logacheva M."/>
        </authorList>
    </citation>
    <scope>NUCLEOTIDE SEQUENCE</scope>
    <source>
        <strain evidence="2">Hsosn_3</strain>
        <tissue evidence="2">Leaf</tissue>
    </source>
</reference>
<keyword evidence="3" id="KW-1185">Reference proteome</keyword>
<dbReference type="SUPFAM" id="SSF50249">
    <property type="entry name" value="Nucleic acid-binding proteins"/>
    <property type="match status" value="2"/>
</dbReference>
<dbReference type="AlphaFoldDB" id="A0AAD8LXF1"/>